<reference evidence="2" key="1">
    <citation type="submission" date="2019-03" db="EMBL/GenBank/DDBJ databases">
        <authorList>
            <person name="Olsen N.S."/>
            <person name="Kot W."/>
            <person name="Hansen L.H."/>
        </authorList>
    </citation>
    <scope>NUCLEOTIDE SEQUENCE [LARGE SCALE GENOMIC DNA]</scope>
</reference>
<evidence type="ECO:0000313" key="1">
    <source>
        <dbReference type="EMBL" id="QBZ71620.1"/>
    </source>
</evidence>
<dbReference type="KEGG" id="vg:55013193"/>
<dbReference type="RefSeq" id="YP_009821708.1">
    <property type="nucleotide sequence ID" value="NC_048178.1"/>
</dbReference>
<dbReference type="EMBL" id="MK651787">
    <property type="protein sequence ID" value="QBZ71620.1"/>
    <property type="molecule type" value="Genomic_DNA"/>
</dbReference>
<name>A0A4D6DZ77_9CAUD</name>
<keyword evidence="2" id="KW-1185">Reference proteome</keyword>
<dbReference type="Proteomes" id="UP000297046">
    <property type="component" value="Segment"/>
</dbReference>
<organism evidence="1 2">
    <name type="scientific">Escherichia phage Sortsne</name>
    <dbReference type="NCBI Taxonomy" id="2562456"/>
    <lineage>
        <taxon>Viruses</taxon>
        <taxon>Duplodnaviria</taxon>
        <taxon>Heunggongvirae</taxon>
        <taxon>Uroviricota</taxon>
        <taxon>Caudoviricetes</taxon>
        <taxon>Sortsnevirus</taxon>
        <taxon>Sortsnevirus sortsne</taxon>
    </lineage>
</organism>
<accession>A0A4D6DZ77</accession>
<evidence type="ECO:0000313" key="2">
    <source>
        <dbReference type="Proteomes" id="UP000297046"/>
    </source>
</evidence>
<sequence length="75" mass="8965">MMQIEERAIYCRIVDVKRDQYGRRGHTLQGWRVRNRLYMRAEDGKLYPVPMGRGTSDMIRLMQNGRLFLLTNGIY</sequence>
<protein>
    <submittedName>
        <fullName evidence="1">Uncharacterized protein</fullName>
    </submittedName>
</protein>
<dbReference type="GeneID" id="55013193"/>
<proteinExistence type="predicted"/>